<dbReference type="InterPro" id="IPR050545">
    <property type="entry name" value="Mycobact_MmpL"/>
</dbReference>
<evidence type="ECO:0000313" key="9">
    <source>
        <dbReference type="EMBL" id="MBP2191824.1"/>
    </source>
</evidence>
<dbReference type="InterPro" id="IPR004869">
    <property type="entry name" value="MMPL_dom"/>
</dbReference>
<feature type="transmembrane region" description="Helical" evidence="7">
    <location>
        <begin position="210"/>
        <end position="229"/>
    </location>
</feature>
<dbReference type="EMBL" id="JAGGMR010000001">
    <property type="protein sequence ID" value="MBP2191824.1"/>
    <property type="molecule type" value="Genomic_DNA"/>
</dbReference>
<keyword evidence="6 7" id="KW-0472">Membrane</keyword>
<evidence type="ECO:0000259" key="8">
    <source>
        <dbReference type="PROSITE" id="PS50156"/>
    </source>
</evidence>
<feature type="transmembrane region" description="Helical" evidence="7">
    <location>
        <begin position="287"/>
        <end position="308"/>
    </location>
</feature>
<keyword evidence="10" id="KW-1185">Reference proteome</keyword>
<dbReference type="Proteomes" id="UP001519325">
    <property type="component" value="Unassembled WGS sequence"/>
</dbReference>
<dbReference type="InterPro" id="IPR000731">
    <property type="entry name" value="SSD"/>
</dbReference>
<dbReference type="PANTHER" id="PTHR33406">
    <property type="entry name" value="MEMBRANE PROTEIN MJ1562-RELATED"/>
    <property type="match status" value="1"/>
</dbReference>
<name>A0ABS4QJD9_9NOCA</name>
<reference evidence="9 10" key="1">
    <citation type="submission" date="2021-03" db="EMBL/GenBank/DDBJ databases">
        <title>Sequencing the genomes of 1000 actinobacteria strains.</title>
        <authorList>
            <person name="Klenk H.-P."/>
        </authorList>
    </citation>
    <scope>NUCLEOTIDE SEQUENCE [LARGE SCALE GENOMIC DNA]</scope>
    <source>
        <strain evidence="9 10">DSM 45516</strain>
    </source>
</reference>
<comment type="caution">
    <text evidence="9">The sequence shown here is derived from an EMBL/GenBank/DDBJ whole genome shotgun (WGS) entry which is preliminary data.</text>
</comment>
<organism evidence="9 10">
    <name type="scientific">Nocardia goodfellowii</name>
    <dbReference type="NCBI Taxonomy" id="882446"/>
    <lineage>
        <taxon>Bacteria</taxon>
        <taxon>Bacillati</taxon>
        <taxon>Actinomycetota</taxon>
        <taxon>Actinomycetes</taxon>
        <taxon>Mycobacteriales</taxon>
        <taxon>Nocardiaceae</taxon>
        <taxon>Nocardia</taxon>
    </lineage>
</organism>
<dbReference type="RefSeq" id="WP_209894027.1">
    <property type="nucleotide sequence ID" value="NZ_JAGGMR010000001.1"/>
</dbReference>
<dbReference type="PROSITE" id="PS50156">
    <property type="entry name" value="SSD"/>
    <property type="match status" value="1"/>
</dbReference>
<comment type="similarity">
    <text evidence="2">Belongs to the resistance-nodulation-cell division (RND) (TC 2.A.6) family. MmpL subfamily.</text>
</comment>
<feature type="transmembrane region" description="Helical" evidence="7">
    <location>
        <begin position="663"/>
        <end position="683"/>
    </location>
</feature>
<feature type="transmembrane region" description="Helical" evidence="7">
    <location>
        <begin position="381"/>
        <end position="400"/>
    </location>
</feature>
<feature type="domain" description="SSD" evidence="8">
    <location>
        <begin position="246"/>
        <end position="337"/>
    </location>
</feature>
<feature type="transmembrane region" description="Helical" evidence="7">
    <location>
        <begin position="235"/>
        <end position="259"/>
    </location>
</feature>
<keyword evidence="4 7" id="KW-0812">Transmembrane</keyword>
<evidence type="ECO:0000256" key="4">
    <source>
        <dbReference type="ARBA" id="ARBA00022692"/>
    </source>
</evidence>
<evidence type="ECO:0000256" key="2">
    <source>
        <dbReference type="ARBA" id="ARBA00010157"/>
    </source>
</evidence>
<feature type="transmembrane region" description="Helical" evidence="7">
    <location>
        <begin position="546"/>
        <end position="569"/>
    </location>
</feature>
<keyword evidence="3" id="KW-1003">Cell membrane</keyword>
<evidence type="ECO:0000256" key="7">
    <source>
        <dbReference type="SAM" id="Phobius"/>
    </source>
</evidence>
<feature type="transmembrane region" description="Helical" evidence="7">
    <location>
        <begin position="183"/>
        <end position="203"/>
    </location>
</feature>
<protein>
    <submittedName>
        <fullName evidence="9">RND superfamily putative drug exporter</fullName>
    </submittedName>
</protein>
<evidence type="ECO:0000256" key="3">
    <source>
        <dbReference type="ARBA" id="ARBA00022475"/>
    </source>
</evidence>
<comment type="subcellular location">
    <subcellularLocation>
        <location evidence="1">Cell membrane</location>
        <topology evidence="1">Multi-pass membrane protein</topology>
    </subcellularLocation>
</comment>
<evidence type="ECO:0000256" key="5">
    <source>
        <dbReference type="ARBA" id="ARBA00022989"/>
    </source>
</evidence>
<proteinExistence type="inferred from homology"/>
<feature type="transmembrane region" description="Helical" evidence="7">
    <location>
        <begin position="689"/>
        <end position="708"/>
    </location>
</feature>
<dbReference type="Gene3D" id="1.20.1640.10">
    <property type="entry name" value="Multidrug efflux transporter AcrB transmembrane domain"/>
    <property type="match status" value="2"/>
</dbReference>
<keyword evidence="5 7" id="KW-1133">Transmembrane helix</keyword>
<gene>
    <name evidence="9" type="ORF">BJ987_004725</name>
</gene>
<sequence length="759" mass="79493">MVRVQLLTRFARLAARAPRAVLLAALAVLVVAGGYGIPASLELPAAGYDVPDSESARADQVLESAFGAGGYTMVFTVRADAGVDSPAARARAETVAAALRESPHIRNVLSYWTAPAPLNTALRGTDGAAGLVVARIAGDDEEATVRARALADPLVGARDGVEVAAGGQAMTYSEGGDQSKRDLFLMEAIAFPLTFLALVWIFGSVTAASLPMAVSAVAVAGSAAALSLIDKMTDVSVFAVNLATALCLALAIDYTLFIVNRYREELANGTPPEAALVRTMNTAGRTVTYSALTVALTISAMVIFPQYLVRSLAFAGLVSVVFSLLGSLLIAPALLVVLGPRIDALDIRRPIARLFGRTVRDQHVSTENHWYRTAMFSMRHAVPVVGVIGALLLVLALPALGMKLGYPDDRVLPATASARAAGDTLRSDFTRNFAGTVYIVLPEGVTNPQALSGYAENLSRVPDVVAVSAPGGSYAGGSLVSPATYDSAMRADAAYLTVATTLDPYSDAGKRQLDALRAVGSPAPTLFGGVAQRNIDNVAGITDRTLYVLAGIAVMTFVLIFLMTGSLVLPIKALLMNVLSLGAAFGALVWLFQDGHLGALGTTATGQFTAFIPPLLACVAYALAMDYEVFVLSRVREEWLKSGRTAADNERAVALGLARTGRIVTAAAAVMIVVFIAMSAGQVSFMRGLGVGLAVGVALDAFLVRPLLVPAAMRLMGRFNWWAPAPLARWHDRWGLTELETVSESRRAPAPAPVAAVAE</sequence>
<evidence type="ECO:0000313" key="10">
    <source>
        <dbReference type="Proteomes" id="UP001519325"/>
    </source>
</evidence>
<dbReference type="PANTHER" id="PTHR33406:SF11">
    <property type="entry name" value="MEMBRANE PROTEIN SCO6666-RELATED"/>
    <property type="match status" value="1"/>
</dbReference>
<evidence type="ECO:0000256" key="1">
    <source>
        <dbReference type="ARBA" id="ARBA00004651"/>
    </source>
</evidence>
<dbReference type="Pfam" id="PF03176">
    <property type="entry name" value="MMPL"/>
    <property type="match status" value="2"/>
</dbReference>
<feature type="transmembrane region" description="Helical" evidence="7">
    <location>
        <begin position="574"/>
        <end position="592"/>
    </location>
</feature>
<dbReference type="SUPFAM" id="SSF82866">
    <property type="entry name" value="Multidrug efflux transporter AcrB transmembrane domain"/>
    <property type="match status" value="2"/>
</dbReference>
<feature type="transmembrane region" description="Helical" evidence="7">
    <location>
        <begin position="314"/>
        <end position="339"/>
    </location>
</feature>
<feature type="transmembrane region" description="Helical" evidence="7">
    <location>
        <begin position="604"/>
        <end position="624"/>
    </location>
</feature>
<evidence type="ECO:0000256" key="6">
    <source>
        <dbReference type="ARBA" id="ARBA00023136"/>
    </source>
</evidence>
<accession>A0ABS4QJD9</accession>